<keyword evidence="2" id="KW-1185">Reference proteome</keyword>
<protein>
    <submittedName>
        <fullName evidence="1">Phosphodiesterase</fullName>
    </submittedName>
</protein>
<dbReference type="SUPFAM" id="SSF56634">
    <property type="entry name" value="Heme-dependent catalase-like"/>
    <property type="match status" value="1"/>
</dbReference>
<gene>
    <name evidence="1" type="ORF">AWC27_18265</name>
</gene>
<dbReference type="EMBL" id="LQPW01000010">
    <property type="protein sequence ID" value="ORX17402.1"/>
    <property type="molecule type" value="Genomic_DNA"/>
</dbReference>
<evidence type="ECO:0000313" key="1">
    <source>
        <dbReference type="EMBL" id="ORX17402.1"/>
    </source>
</evidence>
<sequence>MNLSSLVTVPFQWGAAIRGKRFFHPLGVLTQGSIERVAPDDQGLPIPTSGVVARISKAVGTPGPMPDAIGLALRVPGPGDATKPWDMLLVSAASGAIGRVLALRPVGSWTSQTMTTLMPLQYHGKRWWLRARITTPVDGPGLSLAAVRARIYDGGIEMEVDQACGAGHFDPLAHVKLTKVTSPGLDDDVSFDPVLNTPPGVSLYPDWLAGLRKSAYAQSREGRDGS</sequence>
<name>A0A1X2FG25_MYCSZ</name>
<dbReference type="InterPro" id="IPR020835">
    <property type="entry name" value="Catalase_sf"/>
</dbReference>
<proteinExistence type="predicted"/>
<reference evidence="1 2" key="1">
    <citation type="submission" date="2016-01" db="EMBL/GenBank/DDBJ databases">
        <title>The new phylogeny of the genus Mycobacterium.</title>
        <authorList>
            <person name="Tarcisio F."/>
            <person name="Conor M."/>
            <person name="Antonella G."/>
            <person name="Elisabetta G."/>
            <person name="Giulia F.S."/>
            <person name="Sara T."/>
            <person name="Anna F."/>
            <person name="Clotilde B."/>
            <person name="Roberto B."/>
            <person name="Veronica D.S."/>
            <person name="Fabio R."/>
            <person name="Monica P."/>
            <person name="Olivier J."/>
            <person name="Enrico T."/>
            <person name="Nicola S."/>
        </authorList>
    </citation>
    <scope>NUCLEOTIDE SEQUENCE [LARGE SCALE GENOMIC DNA]</scope>
    <source>
        <strain evidence="1 2">DSM 44166</strain>
    </source>
</reference>
<dbReference type="OrthoDB" id="3368165at2"/>
<dbReference type="Proteomes" id="UP000193317">
    <property type="component" value="Unassembled WGS sequence"/>
</dbReference>
<comment type="caution">
    <text evidence="1">The sequence shown here is derived from an EMBL/GenBank/DDBJ whole genome shotgun (WGS) entry which is preliminary data.</text>
</comment>
<dbReference type="GO" id="GO:0020037">
    <property type="term" value="F:heme binding"/>
    <property type="evidence" value="ECO:0007669"/>
    <property type="project" value="InterPro"/>
</dbReference>
<organism evidence="1 2">
    <name type="scientific">Mycobacterium szulgai</name>
    <dbReference type="NCBI Taxonomy" id="1787"/>
    <lineage>
        <taxon>Bacteria</taxon>
        <taxon>Bacillati</taxon>
        <taxon>Actinomycetota</taxon>
        <taxon>Actinomycetes</taxon>
        <taxon>Mycobacteriales</taxon>
        <taxon>Mycobacteriaceae</taxon>
        <taxon>Mycobacterium</taxon>
    </lineage>
</organism>
<evidence type="ECO:0000313" key="2">
    <source>
        <dbReference type="Proteomes" id="UP000193317"/>
    </source>
</evidence>
<dbReference type="AlphaFoldDB" id="A0A1X2FG25"/>
<accession>A0A1X2FG25</accession>
<dbReference type="RefSeq" id="WP_085669050.1">
    <property type="nucleotide sequence ID" value="NZ_JACKRU010000260.1"/>
</dbReference>